<dbReference type="PANTHER" id="PTHR22898:SF3">
    <property type="entry name" value="ALPHA-1,2-FUCOSYLTRANSFERASE-RELATED"/>
    <property type="match status" value="1"/>
</dbReference>
<evidence type="ECO:0000313" key="3">
    <source>
        <dbReference type="Proteomes" id="UP001177023"/>
    </source>
</evidence>
<evidence type="ECO:0000256" key="1">
    <source>
        <dbReference type="SAM" id="SignalP"/>
    </source>
</evidence>
<organism evidence="2 3">
    <name type="scientific">Mesorhabditis spiculigera</name>
    <dbReference type="NCBI Taxonomy" id="96644"/>
    <lineage>
        <taxon>Eukaryota</taxon>
        <taxon>Metazoa</taxon>
        <taxon>Ecdysozoa</taxon>
        <taxon>Nematoda</taxon>
        <taxon>Chromadorea</taxon>
        <taxon>Rhabditida</taxon>
        <taxon>Rhabditina</taxon>
        <taxon>Rhabditomorpha</taxon>
        <taxon>Rhabditoidea</taxon>
        <taxon>Rhabditidae</taxon>
        <taxon>Mesorhabditinae</taxon>
        <taxon>Mesorhabditis</taxon>
    </lineage>
</organism>
<evidence type="ECO:0000313" key="2">
    <source>
        <dbReference type="EMBL" id="CAJ0587299.1"/>
    </source>
</evidence>
<reference evidence="2" key="1">
    <citation type="submission" date="2023-06" db="EMBL/GenBank/DDBJ databases">
        <authorList>
            <person name="Delattre M."/>
        </authorList>
    </citation>
    <scope>NUCLEOTIDE SEQUENCE</scope>
    <source>
        <strain evidence="2">AF72</strain>
    </source>
</reference>
<gene>
    <name evidence="2" type="ORF">MSPICULIGERA_LOCUS25274</name>
</gene>
<proteinExistence type="predicted"/>
<protein>
    <submittedName>
        <fullName evidence="2">Uncharacterized protein</fullName>
    </submittedName>
</protein>
<feature type="chain" id="PRO_5041333160" evidence="1">
    <location>
        <begin position="17"/>
        <end position="266"/>
    </location>
</feature>
<keyword evidence="1" id="KW-0732">Signal</keyword>
<name>A0AA36GBA3_9BILA</name>
<dbReference type="PANTHER" id="PTHR22898">
    <property type="entry name" value="UNCHARACTERIZED GLYCOSOL TRANSFERASE-RELATED"/>
    <property type="match status" value="1"/>
</dbReference>
<dbReference type="AlphaFoldDB" id="A0AA36GBA3"/>
<sequence>MHSYPWTLCNWISCLAILGLLFLATIMDRGGGDAYKSQKTRAAPKNGSNPSINATCSPVDVGWIEADYSEKYLVGYMGMHEGGNQMGNLVFELLGFAGIAKVLGRTPVIVLGSKHDYGARPQFWDNLLYYPNFYAGIRFVCDPGFNKSQHRQAGFFNRDESCVTIFSDEQDFVEDMVANDSDYSDLKSRIYLPPARTFRHQMPKHYTWAFFGTHCTHIVLTASQSTFGIIGAYLADESVKVYVSSHYPADVDPSAMFLKHWRFLDV</sequence>
<accession>A0AA36GBA3</accession>
<dbReference type="InterPro" id="IPR052501">
    <property type="entry name" value="Alpha-1-2_FucT"/>
</dbReference>
<keyword evidence="3" id="KW-1185">Reference proteome</keyword>
<feature type="signal peptide" evidence="1">
    <location>
        <begin position="1"/>
        <end position="16"/>
    </location>
</feature>
<feature type="non-terminal residue" evidence="2">
    <location>
        <position position="266"/>
    </location>
</feature>
<dbReference type="EMBL" id="CATQJA010002710">
    <property type="protein sequence ID" value="CAJ0587299.1"/>
    <property type="molecule type" value="Genomic_DNA"/>
</dbReference>
<comment type="caution">
    <text evidence="2">The sequence shown here is derived from an EMBL/GenBank/DDBJ whole genome shotgun (WGS) entry which is preliminary data.</text>
</comment>
<dbReference type="Proteomes" id="UP001177023">
    <property type="component" value="Unassembled WGS sequence"/>
</dbReference>